<sequence>MSYTNLLPYSVDGYQRISYNHNHNHNHNYKQVSGTGGVECGSEYGRAGESDSRNRGDGSSRAENIVISKELMLGCKPEKADDFRPCIFEPTWCVYIRALDNVDMGRYVRRVTFRMSPRLPLRLQVADASPFEITEVLSTDFPIELQVEYLEPGMSSTTYVYKPNDVFDGLYNVDARMNFKGHERRDKMYFVNPNAEMKLSLSTPAPPPLAPAKRQLKLRLPQPQPQAQLNKKLKSARLAFDIWQTPQPKSSAPTGPQPSSAADASESQSVDKPAPPRPIFNVRV</sequence>
<evidence type="ECO:0000256" key="2">
    <source>
        <dbReference type="PROSITE-ProRule" id="PRU00376"/>
    </source>
</evidence>
<evidence type="ECO:0000259" key="4">
    <source>
        <dbReference type="PROSITE" id="PS51037"/>
    </source>
</evidence>
<dbReference type="Gene3D" id="2.60.40.1970">
    <property type="entry name" value="YEATS domain"/>
    <property type="match status" value="1"/>
</dbReference>
<gene>
    <name evidence="5" type="ORF">Dbus_chrXg1774</name>
</gene>
<dbReference type="Pfam" id="PF03366">
    <property type="entry name" value="YEATS"/>
    <property type="match status" value="1"/>
</dbReference>
<feature type="compositionally biased region" description="Polar residues" evidence="3">
    <location>
        <begin position="244"/>
        <end position="270"/>
    </location>
</feature>
<keyword evidence="6" id="KW-1185">Reference proteome</keyword>
<protein>
    <submittedName>
        <fullName evidence="5">CG2652</fullName>
    </submittedName>
</protein>
<evidence type="ECO:0000313" key="6">
    <source>
        <dbReference type="Proteomes" id="UP000494163"/>
    </source>
</evidence>
<name>A0A0M5JE10_DROBS</name>
<feature type="domain" description="YEATS" evidence="4">
    <location>
        <begin position="55"/>
        <end position="204"/>
    </location>
</feature>
<feature type="compositionally biased region" description="Basic and acidic residues" evidence="3">
    <location>
        <begin position="46"/>
        <end position="60"/>
    </location>
</feature>
<accession>A0A0M5JE10</accession>
<evidence type="ECO:0000256" key="3">
    <source>
        <dbReference type="SAM" id="MobiDB-lite"/>
    </source>
</evidence>
<dbReference type="EMBL" id="CP012528">
    <property type="protein sequence ID" value="ALC49918.1"/>
    <property type="molecule type" value="Genomic_DNA"/>
</dbReference>
<dbReference type="SMR" id="A0A0M5JE10"/>
<dbReference type="AlphaFoldDB" id="A0A0M5JE10"/>
<dbReference type="OrthoDB" id="16041at2759"/>
<proteinExistence type="predicted"/>
<keyword evidence="1 2" id="KW-0539">Nucleus</keyword>
<dbReference type="Proteomes" id="UP000494163">
    <property type="component" value="Chromosome X"/>
</dbReference>
<feature type="region of interest" description="Disordered" evidence="3">
    <location>
        <begin position="40"/>
        <end position="60"/>
    </location>
</feature>
<evidence type="ECO:0000256" key="1">
    <source>
        <dbReference type="ARBA" id="ARBA00023242"/>
    </source>
</evidence>
<dbReference type="InterPro" id="IPR055129">
    <property type="entry name" value="YEATS_dom"/>
</dbReference>
<organism evidence="5 6">
    <name type="scientific">Drosophila busckii</name>
    <name type="common">Fruit fly</name>
    <dbReference type="NCBI Taxonomy" id="30019"/>
    <lineage>
        <taxon>Eukaryota</taxon>
        <taxon>Metazoa</taxon>
        <taxon>Ecdysozoa</taxon>
        <taxon>Arthropoda</taxon>
        <taxon>Hexapoda</taxon>
        <taxon>Insecta</taxon>
        <taxon>Pterygota</taxon>
        <taxon>Neoptera</taxon>
        <taxon>Endopterygota</taxon>
        <taxon>Diptera</taxon>
        <taxon>Brachycera</taxon>
        <taxon>Muscomorpha</taxon>
        <taxon>Ephydroidea</taxon>
        <taxon>Drosophilidae</taxon>
        <taxon>Drosophila</taxon>
    </lineage>
</organism>
<dbReference type="CDD" id="cd16887">
    <property type="entry name" value="YEATS"/>
    <property type="match status" value="1"/>
</dbReference>
<dbReference type="InterPro" id="IPR038704">
    <property type="entry name" value="YEAST_sf"/>
</dbReference>
<dbReference type="STRING" id="30019.A0A0M5JE10"/>
<feature type="region of interest" description="Disordered" evidence="3">
    <location>
        <begin position="240"/>
        <end position="284"/>
    </location>
</feature>
<comment type="subcellular location">
    <subcellularLocation>
        <location evidence="2">Nucleus</location>
    </subcellularLocation>
</comment>
<dbReference type="GO" id="GO:0005634">
    <property type="term" value="C:nucleus"/>
    <property type="evidence" value="ECO:0007669"/>
    <property type="project" value="UniProtKB-SubCell"/>
</dbReference>
<dbReference type="PROSITE" id="PS51037">
    <property type="entry name" value="YEATS"/>
    <property type="match status" value="1"/>
</dbReference>
<evidence type="ECO:0000313" key="5">
    <source>
        <dbReference type="EMBL" id="ALC49918.1"/>
    </source>
</evidence>
<reference evidence="5 6" key="1">
    <citation type="submission" date="2015-08" db="EMBL/GenBank/DDBJ databases">
        <title>Ancestral chromatin configuration constrains chromatin evolution on differentiating sex chromosomes in Drosophila.</title>
        <authorList>
            <person name="Zhou Q."/>
            <person name="Bachtrog D."/>
        </authorList>
    </citation>
    <scope>NUCLEOTIDE SEQUENCE [LARGE SCALE GENOMIC DNA]</scope>
    <source>
        <tissue evidence="5">Whole larvae</tissue>
    </source>
</reference>